<feature type="chain" id="PRO_5001758730" description="Protein BatD" evidence="2">
    <location>
        <begin position="23"/>
        <end position="260"/>
    </location>
</feature>
<dbReference type="AlphaFoldDB" id="A0A081KBJ3"/>
<evidence type="ECO:0000256" key="1">
    <source>
        <dbReference type="SAM" id="Phobius"/>
    </source>
</evidence>
<dbReference type="EMBL" id="JOJP01000001">
    <property type="protein sequence ID" value="KEI71519.1"/>
    <property type="molecule type" value="Genomic_DNA"/>
</dbReference>
<sequence>MVNVFTALLMLLILGLSDSVMASGQGDVQIEPFAGQVTPGQWIDLVYTIRYPEGTELRFVPEKQIWGDFRFENFHLSESRWEDNNWAQTLAIKLSANSIGQFHSPVIKLDLLQGDLHWQVSSPAVSIPVISSFTNDNVQLQGILPFPERSKPDTERSYTFLIAVLCILLVAFWRLRSGKRAVAVNPWITPATLAEKAETAGEIDWEALRQWLKVTTGSDPIAKLTTHEPLLHEYQSLRFNGNASARDFADFCYRCEERWR</sequence>
<feature type="transmembrane region" description="Helical" evidence="1">
    <location>
        <begin position="157"/>
        <end position="175"/>
    </location>
</feature>
<gene>
    <name evidence="3" type="ORF">GV64_12910</name>
</gene>
<keyword evidence="1" id="KW-0472">Membrane</keyword>
<feature type="signal peptide" evidence="2">
    <location>
        <begin position="1"/>
        <end position="22"/>
    </location>
</feature>
<evidence type="ECO:0008006" key="5">
    <source>
        <dbReference type="Google" id="ProtNLM"/>
    </source>
</evidence>
<dbReference type="Proteomes" id="UP000027997">
    <property type="component" value="Unassembled WGS sequence"/>
</dbReference>
<reference evidence="3 4" key="1">
    <citation type="submission" date="2014-06" db="EMBL/GenBank/DDBJ databases">
        <title>Whole Genome Sequences of Three Symbiotic Endozoicomonas Bacteria.</title>
        <authorList>
            <person name="Neave M.J."/>
            <person name="Apprill A."/>
            <person name="Voolstra C.R."/>
        </authorList>
    </citation>
    <scope>NUCLEOTIDE SEQUENCE [LARGE SCALE GENOMIC DNA]</scope>
    <source>
        <strain evidence="3 4">DSM 22380</strain>
    </source>
</reference>
<dbReference type="STRING" id="305900.GV64_12910"/>
<keyword evidence="2" id="KW-0732">Signal</keyword>
<keyword evidence="1" id="KW-0812">Transmembrane</keyword>
<comment type="caution">
    <text evidence="3">The sequence shown here is derived from an EMBL/GenBank/DDBJ whole genome shotgun (WGS) entry which is preliminary data.</text>
</comment>
<keyword evidence="1" id="KW-1133">Transmembrane helix</keyword>
<protein>
    <recommendedName>
        <fullName evidence="5">Protein BatD</fullName>
    </recommendedName>
</protein>
<name>A0A081KBJ3_9GAMM</name>
<proteinExistence type="predicted"/>
<evidence type="ECO:0000313" key="4">
    <source>
        <dbReference type="Proteomes" id="UP000027997"/>
    </source>
</evidence>
<keyword evidence="4" id="KW-1185">Reference proteome</keyword>
<evidence type="ECO:0000313" key="3">
    <source>
        <dbReference type="EMBL" id="KEI71519.1"/>
    </source>
</evidence>
<accession>A0A081KBJ3</accession>
<dbReference type="RefSeq" id="WP_020583133.1">
    <property type="nucleotide sequence ID" value="NZ_JOJP01000001.1"/>
</dbReference>
<evidence type="ECO:0000256" key="2">
    <source>
        <dbReference type="SAM" id="SignalP"/>
    </source>
</evidence>
<organism evidence="3 4">
    <name type="scientific">Endozoicomonas elysicola</name>
    <dbReference type="NCBI Taxonomy" id="305900"/>
    <lineage>
        <taxon>Bacteria</taxon>
        <taxon>Pseudomonadati</taxon>
        <taxon>Pseudomonadota</taxon>
        <taxon>Gammaproteobacteria</taxon>
        <taxon>Oceanospirillales</taxon>
        <taxon>Endozoicomonadaceae</taxon>
        <taxon>Endozoicomonas</taxon>
    </lineage>
</organism>